<dbReference type="InParanoid" id="A0A2P6MX75"/>
<comment type="caution">
    <text evidence="1">The sequence shown here is derived from an EMBL/GenBank/DDBJ whole genome shotgun (WGS) entry which is preliminary data.</text>
</comment>
<keyword evidence="2" id="KW-1185">Reference proteome</keyword>
<name>A0A2P6MX75_9EUKA</name>
<dbReference type="Proteomes" id="UP000241769">
    <property type="component" value="Unassembled WGS sequence"/>
</dbReference>
<organism evidence="1 2">
    <name type="scientific">Planoprotostelium fungivorum</name>
    <dbReference type="NCBI Taxonomy" id="1890364"/>
    <lineage>
        <taxon>Eukaryota</taxon>
        <taxon>Amoebozoa</taxon>
        <taxon>Evosea</taxon>
        <taxon>Variosea</taxon>
        <taxon>Cavosteliida</taxon>
        <taxon>Cavosteliaceae</taxon>
        <taxon>Planoprotostelium</taxon>
    </lineage>
</organism>
<gene>
    <name evidence="1" type="ORF">PROFUN_07820</name>
</gene>
<evidence type="ECO:0000313" key="2">
    <source>
        <dbReference type="Proteomes" id="UP000241769"/>
    </source>
</evidence>
<protein>
    <submittedName>
        <fullName evidence="1">Uncharacterized protein</fullName>
    </submittedName>
</protein>
<proteinExistence type="predicted"/>
<accession>A0A2P6MX75</accession>
<dbReference type="EMBL" id="MDYQ01000337">
    <property type="protein sequence ID" value="PRP76298.1"/>
    <property type="molecule type" value="Genomic_DNA"/>
</dbReference>
<dbReference type="AlphaFoldDB" id="A0A2P6MX75"/>
<evidence type="ECO:0000313" key="1">
    <source>
        <dbReference type="EMBL" id="PRP76298.1"/>
    </source>
</evidence>
<sequence>MRAALKHVSERDVYNLNAEFKGSVARGGRVPPKPMSTVVPVISEE</sequence>
<reference evidence="1 2" key="1">
    <citation type="journal article" date="2018" name="Genome Biol. Evol.">
        <title>Multiple Roots of Fruiting Body Formation in Amoebozoa.</title>
        <authorList>
            <person name="Hillmann F."/>
            <person name="Forbes G."/>
            <person name="Novohradska S."/>
            <person name="Ferling I."/>
            <person name="Riege K."/>
            <person name="Groth M."/>
            <person name="Westermann M."/>
            <person name="Marz M."/>
            <person name="Spaller T."/>
            <person name="Winckler T."/>
            <person name="Schaap P."/>
            <person name="Glockner G."/>
        </authorList>
    </citation>
    <scope>NUCLEOTIDE SEQUENCE [LARGE SCALE GENOMIC DNA]</scope>
    <source>
        <strain evidence="1 2">Jena</strain>
    </source>
</reference>